<dbReference type="RefSeq" id="WP_099385217.1">
    <property type="nucleotide sequence ID" value="NZ_JANSWH010000050.1"/>
</dbReference>
<proteinExistence type="predicted"/>
<reference evidence="1 2" key="2">
    <citation type="submission" date="2017-10" db="EMBL/GenBank/DDBJ databases">
        <authorList>
            <person name="Banno H."/>
            <person name="Chua N.-H."/>
        </authorList>
    </citation>
    <scope>NUCLEOTIDE SEQUENCE [LARGE SCALE GENOMIC DNA]</scope>
    <source>
        <strain evidence="1 2">JK623</strain>
    </source>
</reference>
<reference evidence="1 2" key="1">
    <citation type="submission" date="2017-10" db="EMBL/GenBank/DDBJ databases">
        <title>Resolving the taxonomy of Roseburia spp., Eubacterium rectale and Agathobacter spp. through phylogenomic analysis.</title>
        <authorList>
            <person name="Sheridan P.O."/>
            <person name="Walker A.W."/>
            <person name="Duncan S.H."/>
            <person name="Scott K.P."/>
            <person name="Toole P.W.O."/>
            <person name="Luis P."/>
            <person name="Flint H.J."/>
        </authorList>
    </citation>
    <scope>NUCLEOTIDE SEQUENCE [LARGE SCALE GENOMIC DNA]</scope>
    <source>
        <strain evidence="1 2">JK623</strain>
    </source>
</reference>
<gene>
    <name evidence="1" type="ORF">CSX02_00470</name>
</gene>
<accession>A0A2G3E777</accession>
<evidence type="ECO:0000313" key="2">
    <source>
        <dbReference type="Proteomes" id="UP000224563"/>
    </source>
</evidence>
<dbReference type="Proteomes" id="UP000224563">
    <property type="component" value="Unassembled WGS sequence"/>
</dbReference>
<name>A0A2G3E777_9FIRM</name>
<dbReference type="AlphaFoldDB" id="A0A2G3E777"/>
<evidence type="ECO:0008006" key="3">
    <source>
        <dbReference type="Google" id="ProtNLM"/>
    </source>
</evidence>
<keyword evidence="2" id="KW-1185">Reference proteome</keyword>
<protein>
    <recommendedName>
        <fullName evidence="3">DUF4393 domain-containing protein</fullName>
    </recommendedName>
</protein>
<evidence type="ECO:0000313" key="1">
    <source>
        <dbReference type="EMBL" id="PHU38953.1"/>
    </source>
</evidence>
<dbReference type="EMBL" id="PDYG01000001">
    <property type="protein sequence ID" value="PHU38953.1"/>
    <property type="molecule type" value="Genomic_DNA"/>
</dbReference>
<comment type="caution">
    <text evidence="1">The sequence shown here is derived from an EMBL/GenBank/DDBJ whole genome shotgun (WGS) entry which is preliminary data.</text>
</comment>
<organism evidence="1 2">
    <name type="scientific">Agathobacter ruminis</name>
    <dbReference type="NCBI Taxonomy" id="1712665"/>
    <lineage>
        <taxon>Bacteria</taxon>
        <taxon>Bacillati</taxon>
        <taxon>Bacillota</taxon>
        <taxon>Clostridia</taxon>
        <taxon>Lachnospirales</taxon>
        <taxon>Lachnospiraceae</taxon>
        <taxon>Agathobacter</taxon>
    </lineage>
</organism>
<sequence length="264" mass="30449">MAKGKLEDFINAVSENGAQDFLESDLAKTAAAELGKHVVEEGTALAIGSVFAAIAPRLNGIRLTYKEKRFERNIKEALSVLDKKIDVLDNHITSLSNEMQDKFRGLYVEWILDNLYEEKQIEKVPYQIQGFINMMNMDTTDDIMLIFLETLNQLTVLDIDVLKMYSYEYEENWLNVCEKRGISYEQMDMIKAKLERHGLLYSNNDDQRDANIDLVVEYLDKRVKEENKKNGNLSNIRLGKTKKVKKTESYSITKLGRDFLKKIG</sequence>